<dbReference type="GO" id="GO:0016491">
    <property type="term" value="F:oxidoreductase activity"/>
    <property type="evidence" value="ECO:0007669"/>
    <property type="project" value="TreeGrafter"/>
</dbReference>
<accession>A0A1G9TQG9</accession>
<gene>
    <name evidence="2" type="ORF">SAMN05660860_02660</name>
</gene>
<reference evidence="2 3" key="1">
    <citation type="submission" date="2016-10" db="EMBL/GenBank/DDBJ databases">
        <authorList>
            <person name="de Groot N.N."/>
        </authorList>
    </citation>
    <scope>NUCLEOTIDE SEQUENCE [LARGE SCALE GENOMIC DNA]</scope>
    <source>
        <strain evidence="2 3">DSM 17813</strain>
    </source>
</reference>
<dbReference type="RefSeq" id="WP_074669571.1">
    <property type="nucleotide sequence ID" value="NZ_FNGU01000006.1"/>
</dbReference>
<dbReference type="InterPro" id="IPR051829">
    <property type="entry name" value="Multiheme_Cytochr_ET"/>
</dbReference>
<dbReference type="AlphaFoldDB" id="A0A1G9TQG9"/>
<dbReference type="Proteomes" id="UP000182146">
    <property type="component" value="Unassembled WGS sequence"/>
</dbReference>
<protein>
    <submittedName>
        <fullName evidence="2">Uncharacterized protein</fullName>
    </submittedName>
</protein>
<name>A0A1G9TQG9_9BACT</name>
<organism evidence="2 3">
    <name type="scientific">Geoalkalibacter ferrihydriticus</name>
    <dbReference type="NCBI Taxonomy" id="392333"/>
    <lineage>
        <taxon>Bacteria</taxon>
        <taxon>Pseudomonadati</taxon>
        <taxon>Thermodesulfobacteriota</taxon>
        <taxon>Desulfuromonadia</taxon>
        <taxon>Desulfuromonadales</taxon>
        <taxon>Geoalkalibacteraceae</taxon>
        <taxon>Geoalkalibacter</taxon>
    </lineage>
</organism>
<dbReference type="OrthoDB" id="9788951at2"/>
<proteinExistence type="predicted"/>
<sequence>MTRKVLLSLVLLLVGTTLAWGMRFDHRAHLEDYLPGISCDACHLPDAPSIVPDKAVCLDCHDQDYADMTSLGRIKTHGPVWALNHRSEAKSGAMDCAACHAQDYCLECHVSGFADEQGDFGNNLINVHSSDFHITHPIAARTNQQLCASCHEPSFCSDCHGDFRGRSGRALRGGGASHARTFGFGLSDNVDAIHAGTTAGTNCDVCHFEGSVAANFHDWSMDHAREARRNLATCQACHPQGDVCISCHSARGGAGGFNPHGDKWGDRAGRLKDASNSKTCRICH</sequence>
<dbReference type="EMBL" id="FNGU01000006">
    <property type="protein sequence ID" value="SDM49345.1"/>
    <property type="molecule type" value="Genomic_DNA"/>
</dbReference>
<evidence type="ECO:0000313" key="3">
    <source>
        <dbReference type="Proteomes" id="UP000182146"/>
    </source>
</evidence>
<dbReference type="SUPFAM" id="SSF48695">
    <property type="entry name" value="Multiheme cytochromes"/>
    <property type="match status" value="1"/>
</dbReference>
<dbReference type="InterPro" id="IPR036280">
    <property type="entry name" value="Multihaem_cyt_sf"/>
</dbReference>
<dbReference type="STRING" id="392333.SAMN05660860_02660"/>
<evidence type="ECO:0000256" key="1">
    <source>
        <dbReference type="ARBA" id="ARBA00022729"/>
    </source>
</evidence>
<dbReference type="PANTHER" id="PTHR35038:SF8">
    <property type="entry name" value="C-TYPE POLYHEME CYTOCHROME OMCC"/>
    <property type="match status" value="1"/>
</dbReference>
<dbReference type="PANTHER" id="PTHR35038">
    <property type="entry name" value="DISSIMILATORY SULFITE REDUCTASE SIRA"/>
    <property type="match status" value="1"/>
</dbReference>
<evidence type="ECO:0000313" key="2">
    <source>
        <dbReference type="EMBL" id="SDM49345.1"/>
    </source>
</evidence>
<keyword evidence="1" id="KW-0732">Signal</keyword>